<dbReference type="InterPro" id="IPR019323">
    <property type="entry name" value="ELKS/CAST"/>
</dbReference>
<evidence type="ECO:0000313" key="11">
    <source>
        <dbReference type="RefSeq" id="XP_024872948.1"/>
    </source>
</evidence>
<dbReference type="OrthoDB" id="7554219at2759"/>
<accession>A0A6J1PUE7</accession>
<keyword evidence="7" id="KW-0966">Cell projection</keyword>
<keyword evidence="4" id="KW-0770">Synapse</keyword>
<feature type="coiled-coil region" evidence="9">
    <location>
        <begin position="32"/>
        <end position="136"/>
    </location>
</feature>
<protein>
    <submittedName>
        <fullName evidence="11">ERC protein 2-like isoform X1</fullName>
    </submittedName>
</protein>
<keyword evidence="5 9" id="KW-0175">Coiled coil</keyword>
<comment type="subcellular location">
    <subcellularLocation>
        <location evidence="1">Cytoplasm</location>
        <location evidence="1">Cytoskeleton</location>
    </subcellularLocation>
    <subcellularLocation>
        <location evidence="8">Presynapse</location>
    </subcellularLocation>
</comment>
<evidence type="ECO:0000256" key="4">
    <source>
        <dbReference type="ARBA" id="ARBA00023018"/>
    </source>
</evidence>
<dbReference type="PANTHER" id="PTHR18861">
    <property type="entry name" value="ELKS/RAB6-INTERACTING/CAST PROTEIN"/>
    <property type="match status" value="1"/>
</dbReference>
<evidence type="ECO:0000256" key="7">
    <source>
        <dbReference type="ARBA" id="ARBA00023273"/>
    </source>
</evidence>
<evidence type="ECO:0000256" key="1">
    <source>
        <dbReference type="ARBA" id="ARBA00004245"/>
    </source>
</evidence>
<gene>
    <name evidence="11" type="primary">LOC112455334</name>
</gene>
<keyword evidence="10" id="KW-1185">Reference proteome</keyword>
<sequence>MVDVNLFAQVDYSRMRRLHFAFQTQKSQHTSRILLSEELEELRMEVQRREQELMAMSTKMKALDEQHQDYNRHIAVLKESLAAKEEHYNMLQVDVEEMRQRLEEKNRMIEKKTQVAMQAQQERNRMNTELTEIKDHMDIKDRKINVLQRKVSSFSYLFHFQFPRVAVVEGLYSLSFHFVHLFSTTFVYFPHFSHFCSRTRCRNICIRQEPYSSYEELPYCDS</sequence>
<dbReference type="GO" id="GO:0098882">
    <property type="term" value="F:structural constituent of presynaptic active zone"/>
    <property type="evidence" value="ECO:0007669"/>
    <property type="project" value="TreeGrafter"/>
</dbReference>
<dbReference type="Pfam" id="PF10174">
    <property type="entry name" value="Cast"/>
    <property type="match status" value="1"/>
</dbReference>
<dbReference type="AlphaFoldDB" id="A0A6J1PUE7"/>
<dbReference type="Proteomes" id="UP000504618">
    <property type="component" value="Unplaced"/>
</dbReference>
<reference evidence="11" key="1">
    <citation type="submission" date="2025-08" db="UniProtKB">
        <authorList>
            <consortium name="RefSeq"/>
        </authorList>
    </citation>
    <scope>IDENTIFICATION</scope>
    <source>
        <tissue evidence="11">Whole body</tissue>
    </source>
</reference>
<evidence type="ECO:0000313" key="10">
    <source>
        <dbReference type="Proteomes" id="UP000504618"/>
    </source>
</evidence>
<dbReference type="GO" id="GO:0007274">
    <property type="term" value="P:neuromuscular synaptic transmission"/>
    <property type="evidence" value="ECO:0007669"/>
    <property type="project" value="TreeGrafter"/>
</dbReference>
<proteinExistence type="predicted"/>
<evidence type="ECO:0000256" key="9">
    <source>
        <dbReference type="SAM" id="Coils"/>
    </source>
</evidence>
<dbReference type="GO" id="GO:0048167">
    <property type="term" value="P:regulation of synaptic plasticity"/>
    <property type="evidence" value="ECO:0007669"/>
    <property type="project" value="TreeGrafter"/>
</dbReference>
<evidence type="ECO:0000256" key="3">
    <source>
        <dbReference type="ARBA" id="ARBA00022553"/>
    </source>
</evidence>
<keyword evidence="3" id="KW-0597">Phosphoprotein</keyword>
<dbReference type="SUPFAM" id="SSF57997">
    <property type="entry name" value="Tropomyosin"/>
    <property type="match status" value="1"/>
</dbReference>
<evidence type="ECO:0000256" key="2">
    <source>
        <dbReference type="ARBA" id="ARBA00022490"/>
    </source>
</evidence>
<name>A0A6J1PUE7_9HYME</name>
<evidence type="ECO:0000256" key="8">
    <source>
        <dbReference type="ARBA" id="ARBA00034106"/>
    </source>
</evidence>
<dbReference type="GO" id="GO:0030424">
    <property type="term" value="C:axon"/>
    <property type="evidence" value="ECO:0007669"/>
    <property type="project" value="UniProtKB-SubCell"/>
</dbReference>
<dbReference type="GeneID" id="112455334"/>
<keyword evidence="6" id="KW-0206">Cytoskeleton</keyword>
<organism evidence="10 11">
    <name type="scientific">Temnothorax curvispinosus</name>
    <dbReference type="NCBI Taxonomy" id="300111"/>
    <lineage>
        <taxon>Eukaryota</taxon>
        <taxon>Metazoa</taxon>
        <taxon>Ecdysozoa</taxon>
        <taxon>Arthropoda</taxon>
        <taxon>Hexapoda</taxon>
        <taxon>Insecta</taxon>
        <taxon>Pterygota</taxon>
        <taxon>Neoptera</taxon>
        <taxon>Endopterygota</taxon>
        <taxon>Hymenoptera</taxon>
        <taxon>Apocrita</taxon>
        <taxon>Aculeata</taxon>
        <taxon>Formicoidea</taxon>
        <taxon>Formicidae</taxon>
        <taxon>Myrmicinae</taxon>
        <taxon>Temnothorax</taxon>
    </lineage>
</organism>
<keyword evidence="2" id="KW-0963">Cytoplasm</keyword>
<dbReference type="RefSeq" id="XP_024872948.1">
    <property type="nucleotide sequence ID" value="XM_025017180.1"/>
</dbReference>
<evidence type="ECO:0000256" key="5">
    <source>
        <dbReference type="ARBA" id="ARBA00023054"/>
    </source>
</evidence>
<dbReference type="GO" id="GO:0048788">
    <property type="term" value="C:cytoskeleton of presynaptic active zone"/>
    <property type="evidence" value="ECO:0007669"/>
    <property type="project" value="TreeGrafter"/>
</dbReference>
<evidence type="ECO:0000256" key="6">
    <source>
        <dbReference type="ARBA" id="ARBA00023212"/>
    </source>
</evidence>
<dbReference type="PANTHER" id="PTHR18861:SF0">
    <property type="entry name" value="BRUCHPILOT, ISOFORM J"/>
    <property type="match status" value="1"/>
</dbReference>